<dbReference type="InterPro" id="IPR036291">
    <property type="entry name" value="NAD(P)-bd_dom_sf"/>
</dbReference>
<evidence type="ECO:0000313" key="4">
    <source>
        <dbReference type="Proteomes" id="UP000613840"/>
    </source>
</evidence>
<comment type="caution">
    <text evidence="3">The sequence shown here is derived from an EMBL/GenBank/DDBJ whole genome shotgun (WGS) entry which is preliminary data.</text>
</comment>
<proteinExistence type="inferred from homology"/>
<dbReference type="PANTHER" id="PTHR24321">
    <property type="entry name" value="DEHYDROGENASES, SHORT CHAIN"/>
    <property type="match status" value="1"/>
</dbReference>
<evidence type="ECO:0000256" key="1">
    <source>
        <dbReference type="ARBA" id="ARBA00006484"/>
    </source>
</evidence>
<dbReference type="PANTHER" id="PTHR24321:SF8">
    <property type="entry name" value="ESTRADIOL 17-BETA-DEHYDROGENASE 8-RELATED"/>
    <property type="match status" value="1"/>
</dbReference>
<dbReference type="GO" id="GO:0016491">
    <property type="term" value="F:oxidoreductase activity"/>
    <property type="evidence" value="ECO:0007669"/>
    <property type="project" value="UniProtKB-KW"/>
</dbReference>
<organism evidence="3 4">
    <name type="scientific">Microlunatus endophyticus</name>
    <dbReference type="NCBI Taxonomy" id="1716077"/>
    <lineage>
        <taxon>Bacteria</taxon>
        <taxon>Bacillati</taxon>
        <taxon>Actinomycetota</taxon>
        <taxon>Actinomycetes</taxon>
        <taxon>Propionibacteriales</taxon>
        <taxon>Propionibacteriaceae</taxon>
        <taxon>Microlunatus</taxon>
    </lineage>
</organism>
<dbReference type="AlphaFoldDB" id="A0A917S1E4"/>
<comment type="similarity">
    <text evidence="1">Belongs to the short-chain dehydrogenases/reductases (SDR) family.</text>
</comment>
<dbReference type="Pfam" id="PF13561">
    <property type="entry name" value="adh_short_C2"/>
    <property type="match status" value="1"/>
</dbReference>
<dbReference type="PRINTS" id="PR00080">
    <property type="entry name" value="SDRFAMILY"/>
</dbReference>
<keyword evidence="2" id="KW-0560">Oxidoreductase</keyword>
<dbReference type="InterPro" id="IPR002347">
    <property type="entry name" value="SDR_fam"/>
</dbReference>
<protein>
    <submittedName>
        <fullName evidence="3">3-oxoacyl-ACP reductase</fullName>
    </submittedName>
</protein>
<dbReference type="Proteomes" id="UP000613840">
    <property type="component" value="Unassembled WGS sequence"/>
</dbReference>
<evidence type="ECO:0000313" key="3">
    <source>
        <dbReference type="EMBL" id="GGL48341.1"/>
    </source>
</evidence>
<dbReference type="SUPFAM" id="SSF51735">
    <property type="entry name" value="NAD(P)-binding Rossmann-fold domains"/>
    <property type="match status" value="1"/>
</dbReference>
<dbReference type="RefSeq" id="WP_188893374.1">
    <property type="nucleotide sequence ID" value="NZ_BMMZ01000001.1"/>
</dbReference>
<reference evidence="3" key="1">
    <citation type="journal article" date="2014" name="Int. J. Syst. Evol. Microbiol.">
        <title>Complete genome sequence of Corynebacterium casei LMG S-19264T (=DSM 44701T), isolated from a smear-ripened cheese.</title>
        <authorList>
            <consortium name="US DOE Joint Genome Institute (JGI-PGF)"/>
            <person name="Walter F."/>
            <person name="Albersmeier A."/>
            <person name="Kalinowski J."/>
            <person name="Ruckert C."/>
        </authorList>
    </citation>
    <scope>NUCLEOTIDE SEQUENCE</scope>
    <source>
        <strain evidence="3">CGMCC 4.7306</strain>
    </source>
</reference>
<dbReference type="FunFam" id="3.40.50.720:FF:000084">
    <property type="entry name" value="Short-chain dehydrogenase reductase"/>
    <property type="match status" value="1"/>
</dbReference>
<reference evidence="3" key="2">
    <citation type="submission" date="2020-09" db="EMBL/GenBank/DDBJ databases">
        <authorList>
            <person name="Sun Q."/>
            <person name="Zhou Y."/>
        </authorList>
    </citation>
    <scope>NUCLEOTIDE SEQUENCE</scope>
    <source>
        <strain evidence="3">CGMCC 4.7306</strain>
    </source>
</reference>
<sequence length="260" mass="28461">MPQTQQYQYATYPSLAGRHAFVSGGASGIGAELVSQLAAQKAKVSFVDIDGERGEKLAADLRGSGAEVSYRTCDITDTAAYQQTLRDFADELGPIRILVNNAANDARTPFDQVTPDQWDRDINVNIKHHFFAAQTVVPMMRDAGGGSIINFGSITAHVRVPNLTGYIAAKAGIEGMTRAQATEYGKDEIRVNCIIPGWILTEKQLADHATPEALDKLLTQDQRLPHKLYSDDIARMVLWLGADDSRSCTGHLWVVDGGWW</sequence>
<keyword evidence="4" id="KW-1185">Reference proteome</keyword>
<dbReference type="Gene3D" id="3.40.50.720">
    <property type="entry name" value="NAD(P)-binding Rossmann-like Domain"/>
    <property type="match status" value="1"/>
</dbReference>
<dbReference type="CDD" id="cd05233">
    <property type="entry name" value="SDR_c"/>
    <property type="match status" value="1"/>
</dbReference>
<dbReference type="PRINTS" id="PR00081">
    <property type="entry name" value="GDHRDH"/>
</dbReference>
<name>A0A917S1E4_9ACTN</name>
<accession>A0A917S1E4</accession>
<evidence type="ECO:0000256" key="2">
    <source>
        <dbReference type="ARBA" id="ARBA00023002"/>
    </source>
</evidence>
<dbReference type="EMBL" id="BMMZ01000001">
    <property type="protein sequence ID" value="GGL48341.1"/>
    <property type="molecule type" value="Genomic_DNA"/>
</dbReference>
<gene>
    <name evidence="3" type="ORF">GCM10011575_02720</name>
</gene>